<keyword evidence="7" id="KW-0862">Zinc</keyword>
<dbReference type="PANTHER" id="PTHR46065:SF3">
    <property type="entry name" value="FI20425P1"/>
    <property type="match status" value="1"/>
</dbReference>
<sequence length="283" mass="32775">MNKVTQKPTSSHSVLQSIDAKRSTVLSEDIDKCSIVSVVCRICYDGDKCEPIITPCKCKGSVAFVHRTCLEKWLAESNLTSCEVCHYVYQTERVPMYTARQSIWRWFRVHPHTTTFPIRGLRNDLYACAVITPLAIIITYVCLFSADYYNQERFSHIPAAKWTSISLLVMISVMIAGYYLWVYMMIRYHSRAWYYCWQEESIVRYISPSSHISYRETNEITAEDTRCALNVEAYNIFEPSQFRDEIVPESVQTTVSIPLQMMSSRDDVDIETENDIAINDNIV</sequence>
<keyword evidence="6" id="KW-0833">Ubl conjugation pathway</keyword>
<accession>A0AAN7ZG13</accession>
<evidence type="ECO:0000256" key="8">
    <source>
        <dbReference type="ARBA" id="ARBA00022989"/>
    </source>
</evidence>
<keyword evidence="9 10" id="KW-0472">Membrane</keyword>
<evidence type="ECO:0000256" key="9">
    <source>
        <dbReference type="ARBA" id="ARBA00023136"/>
    </source>
</evidence>
<gene>
    <name evidence="12" type="ORF">RI129_006230</name>
</gene>
<dbReference type="GO" id="GO:0004842">
    <property type="term" value="F:ubiquitin-protein transferase activity"/>
    <property type="evidence" value="ECO:0007669"/>
    <property type="project" value="TreeGrafter"/>
</dbReference>
<evidence type="ECO:0000256" key="4">
    <source>
        <dbReference type="ARBA" id="ARBA00022723"/>
    </source>
</evidence>
<dbReference type="EMBL" id="JAVRBK010000004">
    <property type="protein sequence ID" value="KAK5644930.1"/>
    <property type="molecule type" value="Genomic_DNA"/>
</dbReference>
<dbReference type="AlphaFoldDB" id="A0AAN7ZG13"/>
<evidence type="ECO:0000259" key="11">
    <source>
        <dbReference type="PROSITE" id="PS51292"/>
    </source>
</evidence>
<organism evidence="12 13">
    <name type="scientific">Pyrocoelia pectoralis</name>
    <dbReference type="NCBI Taxonomy" id="417401"/>
    <lineage>
        <taxon>Eukaryota</taxon>
        <taxon>Metazoa</taxon>
        <taxon>Ecdysozoa</taxon>
        <taxon>Arthropoda</taxon>
        <taxon>Hexapoda</taxon>
        <taxon>Insecta</taxon>
        <taxon>Pterygota</taxon>
        <taxon>Neoptera</taxon>
        <taxon>Endopterygota</taxon>
        <taxon>Coleoptera</taxon>
        <taxon>Polyphaga</taxon>
        <taxon>Elateriformia</taxon>
        <taxon>Elateroidea</taxon>
        <taxon>Lampyridae</taxon>
        <taxon>Lampyrinae</taxon>
        <taxon>Pyrocoelia</taxon>
    </lineage>
</organism>
<keyword evidence="5" id="KW-0863">Zinc-finger</keyword>
<reference evidence="12 13" key="1">
    <citation type="journal article" date="2024" name="Insects">
        <title>An Improved Chromosome-Level Genome Assembly of the Firefly Pyrocoelia pectoralis.</title>
        <authorList>
            <person name="Fu X."/>
            <person name="Meyer-Rochow V.B."/>
            <person name="Ballantyne L."/>
            <person name="Zhu X."/>
        </authorList>
    </citation>
    <scope>NUCLEOTIDE SEQUENCE [LARGE SCALE GENOMIC DNA]</scope>
    <source>
        <strain evidence="12">XCY_ONT2</strain>
    </source>
</reference>
<feature type="transmembrane region" description="Helical" evidence="10">
    <location>
        <begin position="162"/>
        <end position="181"/>
    </location>
</feature>
<dbReference type="Proteomes" id="UP001329430">
    <property type="component" value="Chromosome 4"/>
</dbReference>
<comment type="caution">
    <text evidence="12">The sequence shown here is derived from an EMBL/GenBank/DDBJ whole genome shotgun (WGS) entry which is preliminary data.</text>
</comment>
<evidence type="ECO:0000313" key="13">
    <source>
        <dbReference type="Proteomes" id="UP001329430"/>
    </source>
</evidence>
<evidence type="ECO:0000256" key="5">
    <source>
        <dbReference type="ARBA" id="ARBA00022771"/>
    </source>
</evidence>
<feature type="transmembrane region" description="Helical" evidence="10">
    <location>
        <begin position="125"/>
        <end position="146"/>
    </location>
</feature>
<dbReference type="InterPro" id="IPR013083">
    <property type="entry name" value="Znf_RING/FYVE/PHD"/>
</dbReference>
<evidence type="ECO:0000256" key="10">
    <source>
        <dbReference type="SAM" id="Phobius"/>
    </source>
</evidence>
<dbReference type="PANTHER" id="PTHR46065">
    <property type="entry name" value="E3 UBIQUITIN-PROTEIN LIGASE MARCH 2/3 FAMILY MEMBER"/>
    <property type="match status" value="1"/>
</dbReference>
<dbReference type="GO" id="GO:0008270">
    <property type="term" value="F:zinc ion binding"/>
    <property type="evidence" value="ECO:0007669"/>
    <property type="project" value="UniProtKB-KW"/>
</dbReference>
<comment type="subcellular location">
    <subcellularLocation>
        <location evidence="1">Membrane</location>
        <topology evidence="1">Multi-pass membrane protein</topology>
    </subcellularLocation>
</comment>
<evidence type="ECO:0000313" key="12">
    <source>
        <dbReference type="EMBL" id="KAK5644930.1"/>
    </source>
</evidence>
<protein>
    <recommendedName>
        <fullName evidence="11">RING-CH-type domain-containing protein</fullName>
    </recommendedName>
</protein>
<keyword evidence="2" id="KW-0808">Transferase</keyword>
<feature type="domain" description="RING-CH-type" evidence="11">
    <location>
        <begin position="32"/>
        <end position="92"/>
    </location>
</feature>
<evidence type="ECO:0000256" key="1">
    <source>
        <dbReference type="ARBA" id="ARBA00004141"/>
    </source>
</evidence>
<keyword evidence="8 10" id="KW-1133">Transmembrane helix</keyword>
<keyword evidence="4" id="KW-0479">Metal-binding</keyword>
<evidence type="ECO:0000256" key="2">
    <source>
        <dbReference type="ARBA" id="ARBA00022679"/>
    </source>
</evidence>
<keyword evidence="13" id="KW-1185">Reference proteome</keyword>
<dbReference type="Gene3D" id="3.30.40.10">
    <property type="entry name" value="Zinc/RING finger domain, C3HC4 (zinc finger)"/>
    <property type="match status" value="1"/>
</dbReference>
<dbReference type="SMART" id="SM00744">
    <property type="entry name" value="RINGv"/>
    <property type="match status" value="1"/>
</dbReference>
<proteinExistence type="predicted"/>
<dbReference type="GO" id="GO:0016567">
    <property type="term" value="P:protein ubiquitination"/>
    <property type="evidence" value="ECO:0007669"/>
    <property type="project" value="TreeGrafter"/>
</dbReference>
<dbReference type="Pfam" id="PF12906">
    <property type="entry name" value="RINGv"/>
    <property type="match status" value="1"/>
</dbReference>
<dbReference type="InterPro" id="IPR011016">
    <property type="entry name" value="Znf_RING-CH"/>
</dbReference>
<dbReference type="SUPFAM" id="SSF57850">
    <property type="entry name" value="RING/U-box"/>
    <property type="match status" value="1"/>
</dbReference>
<evidence type="ECO:0000256" key="6">
    <source>
        <dbReference type="ARBA" id="ARBA00022786"/>
    </source>
</evidence>
<keyword evidence="3 10" id="KW-0812">Transmembrane</keyword>
<dbReference type="GO" id="GO:0016020">
    <property type="term" value="C:membrane"/>
    <property type="evidence" value="ECO:0007669"/>
    <property type="project" value="UniProtKB-SubCell"/>
</dbReference>
<name>A0AAN7ZG13_9COLE</name>
<evidence type="ECO:0000256" key="3">
    <source>
        <dbReference type="ARBA" id="ARBA00022692"/>
    </source>
</evidence>
<dbReference type="PROSITE" id="PS51292">
    <property type="entry name" value="ZF_RING_CH"/>
    <property type="match status" value="1"/>
</dbReference>
<evidence type="ECO:0000256" key="7">
    <source>
        <dbReference type="ARBA" id="ARBA00022833"/>
    </source>
</evidence>